<dbReference type="EMBL" id="VSWD01000008">
    <property type="protein sequence ID" value="KAK3094687.1"/>
    <property type="molecule type" value="Genomic_DNA"/>
</dbReference>
<feature type="transmembrane region" description="Helical" evidence="2">
    <location>
        <begin position="116"/>
        <end position="134"/>
    </location>
</feature>
<keyword evidence="2" id="KW-0812">Transmembrane</keyword>
<dbReference type="Proteomes" id="UP001186944">
    <property type="component" value="Unassembled WGS sequence"/>
</dbReference>
<keyword evidence="2" id="KW-1133">Transmembrane helix</keyword>
<reference evidence="4" key="1">
    <citation type="submission" date="2019-08" db="EMBL/GenBank/DDBJ databases">
        <title>The improved chromosome-level genome for the pearl oyster Pinctada fucata martensii using PacBio sequencing and Hi-C.</title>
        <authorList>
            <person name="Zheng Z."/>
        </authorList>
    </citation>
    <scope>NUCLEOTIDE SEQUENCE</scope>
    <source>
        <strain evidence="4">ZZ-2019</strain>
        <tissue evidence="4">Adductor muscle</tissue>
    </source>
</reference>
<dbReference type="PROSITE" id="PS50850">
    <property type="entry name" value="MFS"/>
    <property type="match status" value="1"/>
</dbReference>
<sequence>MTTKDNGSKTVANGKFDATAELLDGDNDVRSASKQTMGLPVDTGWSWVVLLASIIIATIHCGILRSSGLFFIEFILEFQADVSEAALVGALQNAVFAICALPVLMFGLKVFSERQLAFVGFSFASSGYAISSLAPNFKFLIFFLGVMVGAGMSMGFSPVFISVGKHFDKRRGLANGLMLSGACLGSLLMPPLIRFFLDEFGLRGALLMTAGIYANILPFILLLRPESFYRRKGACFHDHQIKNNGNNLKKEIAISLGEEKQEKSDILGEFVTKSETDIMKSSKPINRKRNNTVSEGTDLKMATRRKFLSNSSLVMSTSLSDVVWGSYSLAIAEKDTKRGALQTLKKMCDLSILKRLEYLCFLVYYSLACVPGSIGFVFIPAYAKDMNLTNSEIVLMLGVMAGADFVGRVSSGYLTDLPSFRMTHILLVTQIVIAVTANSARFLSTYWHFYIFAVVYGMFSGVPFSMQASLVSRIVGLEFFPTGFAIMMMLHQGVLSGSAPVLGYLRDVTGTYHATFHYLGICSCVAVLFLFLEPLSRKRDERKAKPLHT</sequence>
<dbReference type="SUPFAM" id="SSF103473">
    <property type="entry name" value="MFS general substrate transporter"/>
    <property type="match status" value="1"/>
</dbReference>
<comment type="subcellular location">
    <subcellularLocation>
        <location evidence="1">Membrane</location>
        <topology evidence="1">Multi-pass membrane protein</topology>
    </subcellularLocation>
</comment>
<feature type="transmembrane region" description="Helical" evidence="2">
    <location>
        <begin position="476"/>
        <end position="495"/>
    </location>
</feature>
<dbReference type="InterPro" id="IPR050327">
    <property type="entry name" value="Proton-linked_MCT"/>
</dbReference>
<accession>A0AA88XY36</accession>
<feature type="transmembrane region" description="Helical" evidence="2">
    <location>
        <begin position="446"/>
        <end position="464"/>
    </location>
</feature>
<dbReference type="PANTHER" id="PTHR11360:SF284">
    <property type="entry name" value="EG:103B4.3 PROTEIN-RELATED"/>
    <property type="match status" value="1"/>
</dbReference>
<feature type="transmembrane region" description="Helical" evidence="2">
    <location>
        <begin position="85"/>
        <end position="104"/>
    </location>
</feature>
<dbReference type="AlphaFoldDB" id="A0AA88XY36"/>
<feature type="transmembrane region" description="Helical" evidence="2">
    <location>
        <begin position="140"/>
        <end position="161"/>
    </location>
</feature>
<dbReference type="GO" id="GO:0008028">
    <property type="term" value="F:monocarboxylic acid transmembrane transporter activity"/>
    <property type="evidence" value="ECO:0007669"/>
    <property type="project" value="TreeGrafter"/>
</dbReference>
<dbReference type="Pfam" id="PF07690">
    <property type="entry name" value="MFS_1"/>
    <property type="match status" value="1"/>
</dbReference>
<protein>
    <recommendedName>
        <fullName evidence="3">Major facilitator superfamily (MFS) profile domain-containing protein</fullName>
    </recommendedName>
</protein>
<feature type="transmembrane region" description="Helical" evidence="2">
    <location>
        <begin position="422"/>
        <end position="440"/>
    </location>
</feature>
<feature type="transmembrane region" description="Helical" evidence="2">
    <location>
        <begin position="515"/>
        <end position="535"/>
    </location>
</feature>
<feature type="transmembrane region" description="Helical" evidence="2">
    <location>
        <begin position="205"/>
        <end position="223"/>
    </location>
</feature>
<feature type="transmembrane region" description="Helical" evidence="2">
    <location>
        <begin position="173"/>
        <end position="193"/>
    </location>
</feature>
<feature type="transmembrane region" description="Helical" evidence="2">
    <location>
        <begin position="44"/>
        <end position="65"/>
    </location>
</feature>
<dbReference type="InterPro" id="IPR011701">
    <property type="entry name" value="MFS"/>
</dbReference>
<evidence type="ECO:0000256" key="2">
    <source>
        <dbReference type="SAM" id="Phobius"/>
    </source>
</evidence>
<name>A0AA88XY36_PINIB</name>
<dbReference type="InterPro" id="IPR036259">
    <property type="entry name" value="MFS_trans_sf"/>
</dbReference>
<evidence type="ECO:0000259" key="3">
    <source>
        <dbReference type="PROSITE" id="PS50850"/>
    </source>
</evidence>
<gene>
    <name evidence="4" type="ORF">FSP39_004938</name>
</gene>
<feature type="transmembrane region" description="Helical" evidence="2">
    <location>
        <begin position="356"/>
        <end position="381"/>
    </location>
</feature>
<comment type="caution">
    <text evidence="4">The sequence shown here is derived from an EMBL/GenBank/DDBJ whole genome shotgun (WGS) entry which is preliminary data.</text>
</comment>
<dbReference type="InterPro" id="IPR020846">
    <property type="entry name" value="MFS_dom"/>
</dbReference>
<keyword evidence="2" id="KW-0472">Membrane</keyword>
<dbReference type="Gene3D" id="1.20.1250.20">
    <property type="entry name" value="MFS general substrate transporter like domains"/>
    <property type="match status" value="1"/>
</dbReference>
<feature type="transmembrane region" description="Helical" evidence="2">
    <location>
        <begin position="393"/>
        <end position="410"/>
    </location>
</feature>
<evidence type="ECO:0000313" key="4">
    <source>
        <dbReference type="EMBL" id="KAK3094687.1"/>
    </source>
</evidence>
<feature type="domain" description="Major facilitator superfamily (MFS) profile" evidence="3">
    <location>
        <begin position="352"/>
        <end position="549"/>
    </location>
</feature>
<evidence type="ECO:0000313" key="5">
    <source>
        <dbReference type="Proteomes" id="UP001186944"/>
    </source>
</evidence>
<dbReference type="GO" id="GO:0016020">
    <property type="term" value="C:membrane"/>
    <property type="evidence" value="ECO:0007669"/>
    <property type="project" value="UniProtKB-SubCell"/>
</dbReference>
<keyword evidence="5" id="KW-1185">Reference proteome</keyword>
<evidence type="ECO:0000256" key="1">
    <source>
        <dbReference type="ARBA" id="ARBA00004141"/>
    </source>
</evidence>
<proteinExistence type="predicted"/>
<dbReference type="PANTHER" id="PTHR11360">
    <property type="entry name" value="MONOCARBOXYLATE TRANSPORTER"/>
    <property type="match status" value="1"/>
</dbReference>
<organism evidence="4 5">
    <name type="scientific">Pinctada imbricata</name>
    <name type="common">Atlantic pearl-oyster</name>
    <name type="synonym">Pinctada martensii</name>
    <dbReference type="NCBI Taxonomy" id="66713"/>
    <lineage>
        <taxon>Eukaryota</taxon>
        <taxon>Metazoa</taxon>
        <taxon>Spiralia</taxon>
        <taxon>Lophotrochozoa</taxon>
        <taxon>Mollusca</taxon>
        <taxon>Bivalvia</taxon>
        <taxon>Autobranchia</taxon>
        <taxon>Pteriomorphia</taxon>
        <taxon>Pterioida</taxon>
        <taxon>Pterioidea</taxon>
        <taxon>Pteriidae</taxon>
        <taxon>Pinctada</taxon>
    </lineage>
</organism>